<dbReference type="PANTHER" id="PTHR40613">
    <property type="match status" value="1"/>
</dbReference>
<organism evidence="1 2">
    <name type="scientific">Salmonella enterica I</name>
    <dbReference type="NCBI Taxonomy" id="59201"/>
    <lineage>
        <taxon>Bacteria</taxon>
        <taxon>Pseudomonadati</taxon>
        <taxon>Pseudomonadota</taxon>
        <taxon>Gammaproteobacteria</taxon>
        <taxon>Enterobacterales</taxon>
        <taxon>Enterobacteriaceae</taxon>
        <taxon>Salmonella</taxon>
    </lineage>
</organism>
<dbReference type="PANTHER" id="PTHR40613:SF1">
    <property type="entry name" value="CYTOPLASMIC PROTEIN"/>
    <property type="match status" value="1"/>
</dbReference>
<evidence type="ECO:0000313" key="1">
    <source>
        <dbReference type="EMBL" id="VDZ99002.1"/>
    </source>
</evidence>
<dbReference type="AlphaFoldDB" id="A0A3T7M956"/>
<dbReference type="Pfam" id="PF12843">
    <property type="entry name" value="QSregVF_b"/>
    <property type="match status" value="1"/>
</dbReference>
<dbReference type="InterPro" id="IPR024530">
    <property type="entry name" value="QSregVF_b"/>
</dbReference>
<name>A0A3T7M956_SALET</name>
<gene>
    <name evidence="1" type="primary">ypeB</name>
    <name evidence="1" type="ORF">NCTC129_05298</name>
</gene>
<reference evidence="1 2" key="1">
    <citation type="submission" date="2018-12" db="EMBL/GenBank/DDBJ databases">
        <authorList>
            <consortium name="Pathogen Informatics"/>
        </authorList>
    </citation>
    <scope>NUCLEOTIDE SEQUENCE [LARGE SCALE GENOMIC DNA]</scope>
    <source>
        <strain evidence="1 2">NCTC129</strain>
    </source>
</reference>
<accession>A0A3T7M956</accession>
<protein>
    <submittedName>
        <fullName evidence="1">DNA polymerase III subunit epsilon</fullName>
    </submittedName>
</protein>
<dbReference type="RefSeq" id="WP_001669333.1">
    <property type="nucleotide sequence ID" value="NZ_CP160149.1"/>
</dbReference>
<proteinExistence type="predicted"/>
<evidence type="ECO:0000313" key="2">
    <source>
        <dbReference type="Proteomes" id="UP000282086"/>
    </source>
</evidence>
<dbReference type="Proteomes" id="UP000282086">
    <property type="component" value="Chromosome"/>
</dbReference>
<sequence>MEKEQLVEIANTVMPFGKYQGRRLIDLPEEYLLWFARKDQFPAGKLGELMQITLLIKTEGLTQLVQPPETPALSFRGAAFLLRL</sequence>
<dbReference type="EMBL" id="LR134140">
    <property type="protein sequence ID" value="VDZ99002.1"/>
    <property type="molecule type" value="Genomic_DNA"/>
</dbReference>